<geneLocation type="plasmid" evidence="1 2">
    <name>pAGRA3207_1</name>
</geneLocation>
<evidence type="ECO:0008006" key="3">
    <source>
        <dbReference type="Google" id="ProtNLM"/>
    </source>
</evidence>
<protein>
    <recommendedName>
        <fullName evidence="3">WXG100 family type VII secretion target</fullName>
    </recommendedName>
</protein>
<dbReference type="Proteomes" id="UP001049518">
    <property type="component" value="Plasmid pAGRA3207_1"/>
</dbReference>
<name>A0ABX8R7J1_9ACTN</name>
<reference evidence="1" key="1">
    <citation type="submission" date="2020-07" db="EMBL/GenBank/DDBJ databases">
        <authorList>
            <person name="Tarantini F.S."/>
            <person name="Hong K.W."/>
            <person name="Chan K.G."/>
        </authorList>
    </citation>
    <scope>NUCLEOTIDE SEQUENCE</scope>
    <source>
        <strain evidence="1">32-07</strain>
        <plasmid evidence="1">pAGRA3207_1</plasmid>
    </source>
</reference>
<keyword evidence="1" id="KW-0614">Plasmid</keyword>
<dbReference type="GO" id="GO:0003746">
    <property type="term" value="F:translation elongation factor activity"/>
    <property type="evidence" value="ECO:0007669"/>
    <property type="project" value="UniProtKB-KW"/>
</dbReference>
<sequence>MQEHQLPTWNDIVGSALGELNTARNGLSEAAAWLRSDWRPLGTPLPGGTGDARAEVFELIGQAKALIDQAKGSLYRARRGDDEAGLEDA</sequence>
<keyword evidence="1" id="KW-0251">Elongation factor</keyword>
<keyword evidence="2" id="KW-1185">Reference proteome</keyword>
<dbReference type="RefSeq" id="WP_231336569.1">
    <property type="nucleotide sequence ID" value="NZ_CP059573.1"/>
</dbReference>
<gene>
    <name evidence="1" type="ORF">AGRA3207_007859</name>
</gene>
<evidence type="ECO:0000313" key="2">
    <source>
        <dbReference type="Proteomes" id="UP001049518"/>
    </source>
</evidence>
<accession>A0ABX8R7J1</accession>
<keyword evidence="1" id="KW-0648">Protein biosynthesis</keyword>
<dbReference type="EMBL" id="CP059573">
    <property type="protein sequence ID" value="QXJ27062.1"/>
    <property type="molecule type" value="Genomic_DNA"/>
</dbReference>
<evidence type="ECO:0000313" key="1">
    <source>
        <dbReference type="EMBL" id="QXJ27062.1"/>
    </source>
</evidence>
<organism evidence="1 2">
    <name type="scientific">Actinomadura graeca</name>
    <dbReference type="NCBI Taxonomy" id="2750812"/>
    <lineage>
        <taxon>Bacteria</taxon>
        <taxon>Bacillati</taxon>
        <taxon>Actinomycetota</taxon>
        <taxon>Actinomycetes</taxon>
        <taxon>Streptosporangiales</taxon>
        <taxon>Thermomonosporaceae</taxon>
        <taxon>Actinomadura</taxon>
    </lineage>
</organism>
<proteinExistence type="predicted"/>